<comment type="catalytic activity">
    <reaction evidence="1">
        <text>ATP + protein L-histidine = ADP + protein N-phospho-L-histidine.</text>
        <dbReference type="EC" id="2.7.13.3"/>
    </reaction>
</comment>
<dbReference type="Proteomes" id="UP000004980">
    <property type="component" value="Unassembled WGS sequence"/>
</dbReference>
<sequence length="726" mass="78603">MFGQNMNNGPAAPGADIPDDAVREGPPLPTRNFLATRRRLVFLLALSVLVPVVCLSGYGYYDYQRRYSDAVAISERAARVAEEQALKVMDLNTELVSRVEDLLGEMPDHKVRGNEAAIHERLNVFVGGFPQVAAISAFGGSGDLLVSSRFFPVPSVNVTKRDDFIAARNYRPEQYISQPMKASVSGARVFNTAKARTAADGKFLGTVSVALRRDYFVGFYQKLMQEEGEAFVGLHRQDGALLASYPDTGVAAGTLTSSALTDAFARNERAGHIRTDRFADKEQRFIAYRRVGQYRLFVTAGFLSHELFGGWIRHFLLLCALAAIPCAAIWALLGFSLRQLSAEECAWQKWRTETIRRLDAEASGRHLQRMGALGNLVANVAHEFNNHLMAVKSNMALARNKGFRDVEDQVNAVERATHHVEALVRTLMGATKKQPLQLAQIDLAAVLPQLTPVVRTVVGDSVSVSVDPSPGLWPVRCDPAELEVAIINLAINARDAMPQGGKFAVRAQNVEVASHVVGVPAGNYVLVTASDDGAGMTAAVAERAFEPLFTTKRNNSAAGLGLTQVQSFCELSGGTAKITSSPGVGTTLRLYLPKSAARELEVTNLTPKASAAAHEPVLLVEDNQEVAEGLAAVLQVMGHHVTHFGNADEALVALKSGERFKLVLSDVQMPGKLNGIDLAEWMKANRPDQPVALMTGYADELERARLTGVPIFAKPFAAEELAPLIS</sequence>
<evidence type="ECO:0000313" key="9">
    <source>
        <dbReference type="EMBL" id="EIM94723.1"/>
    </source>
</evidence>
<feature type="transmembrane region" description="Helical" evidence="6">
    <location>
        <begin position="40"/>
        <end position="61"/>
    </location>
</feature>
<dbReference type="InterPro" id="IPR003594">
    <property type="entry name" value="HATPase_dom"/>
</dbReference>
<keyword evidence="3 4" id="KW-0597">Phosphoprotein</keyword>
<evidence type="ECO:0000313" key="10">
    <source>
        <dbReference type="Proteomes" id="UP000004980"/>
    </source>
</evidence>
<dbReference type="SMART" id="SM00448">
    <property type="entry name" value="REC"/>
    <property type="match status" value="1"/>
</dbReference>
<dbReference type="SUPFAM" id="SSF55874">
    <property type="entry name" value="ATPase domain of HSP90 chaperone/DNA topoisomerase II/histidine kinase"/>
    <property type="match status" value="1"/>
</dbReference>
<evidence type="ECO:0000259" key="8">
    <source>
        <dbReference type="PROSITE" id="PS50110"/>
    </source>
</evidence>
<keyword evidence="6" id="KW-0472">Membrane</keyword>
<protein>
    <recommendedName>
        <fullName evidence="2">histidine kinase</fullName>
        <ecNumber evidence="2">2.7.13.3</ecNumber>
    </recommendedName>
</protein>
<dbReference type="InterPro" id="IPR004358">
    <property type="entry name" value="Sig_transdc_His_kin-like_C"/>
</dbReference>
<dbReference type="InterPro" id="IPR036890">
    <property type="entry name" value="HATPase_C_sf"/>
</dbReference>
<feature type="domain" description="Histidine kinase" evidence="7">
    <location>
        <begin position="379"/>
        <end position="596"/>
    </location>
</feature>
<dbReference type="Pfam" id="PF02518">
    <property type="entry name" value="HATPase_c"/>
    <property type="match status" value="1"/>
</dbReference>
<evidence type="ECO:0000259" key="7">
    <source>
        <dbReference type="PROSITE" id="PS50109"/>
    </source>
</evidence>
<dbReference type="PANTHER" id="PTHR43065:SF42">
    <property type="entry name" value="TWO-COMPONENT SENSOR PPRA"/>
    <property type="match status" value="1"/>
</dbReference>
<dbReference type="InterPro" id="IPR011006">
    <property type="entry name" value="CheY-like_superfamily"/>
</dbReference>
<proteinExistence type="predicted"/>
<evidence type="ECO:0000256" key="4">
    <source>
        <dbReference type="PROSITE-ProRule" id="PRU00169"/>
    </source>
</evidence>
<dbReference type="CDD" id="cd00082">
    <property type="entry name" value="HisKA"/>
    <property type="match status" value="1"/>
</dbReference>
<dbReference type="CDD" id="cd12914">
    <property type="entry name" value="PDC1_DGC_like"/>
    <property type="match status" value="1"/>
</dbReference>
<dbReference type="SMART" id="SM00387">
    <property type="entry name" value="HATPase_c"/>
    <property type="match status" value="1"/>
</dbReference>
<keyword evidence="10" id="KW-1185">Reference proteome</keyword>
<comment type="caution">
    <text evidence="9">The sequence shown here is derived from an EMBL/GenBank/DDBJ whole genome shotgun (WGS) entry which is preliminary data.</text>
</comment>
<dbReference type="SUPFAM" id="SSF52172">
    <property type="entry name" value="CheY-like"/>
    <property type="match status" value="1"/>
</dbReference>
<dbReference type="PANTHER" id="PTHR43065">
    <property type="entry name" value="SENSOR HISTIDINE KINASE"/>
    <property type="match status" value="1"/>
</dbReference>
<dbReference type="GO" id="GO:0016301">
    <property type="term" value="F:kinase activity"/>
    <property type="evidence" value="ECO:0007669"/>
    <property type="project" value="UniProtKB-KW"/>
</dbReference>
<feature type="domain" description="Response regulatory" evidence="8">
    <location>
        <begin position="616"/>
        <end position="726"/>
    </location>
</feature>
<evidence type="ECO:0000256" key="6">
    <source>
        <dbReference type="SAM" id="Phobius"/>
    </source>
</evidence>
<dbReference type="CDD" id="cd12915">
    <property type="entry name" value="PDC2_DGC_like"/>
    <property type="match status" value="1"/>
</dbReference>
<dbReference type="Gene3D" id="3.30.565.10">
    <property type="entry name" value="Histidine kinase-like ATPase, C-terminal domain"/>
    <property type="match status" value="1"/>
</dbReference>
<dbReference type="InterPro" id="IPR001789">
    <property type="entry name" value="Sig_transdc_resp-reg_receiver"/>
</dbReference>
<name>A0ABN0F7X8_9BURK</name>
<keyword evidence="9" id="KW-0418">Kinase</keyword>
<evidence type="ECO:0000256" key="1">
    <source>
        <dbReference type="ARBA" id="ARBA00000085"/>
    </source>
</evidence>
<dbReference type="Gene3D" id="3.40.50.2300">
    <property type="match status" value="1"/>
</dbReference>
<dbReference type="EC" id="2.7.13.3" evidence="2"/>
<dbReference type="EMBL" id="AKAU01000261">
    <property type="protein sequence ID" value="EIM94723.1"/>
    <property type="molecule type" value="Genomic_DNA"/>
</dbReference>
<evidence type="ECO:0000256" key="3">
    <source>
        <dbReference type="ARBA" id="ARBA00022553"/>
    </source>
</evidence>
<feature type="region of interest" description="Disordered" evidence="5">
    <location>
        <begin position="1"/>
        <end position="23"/>
    </location>
</feature>
<gene>
    <name evidence="9" type="ORF">WQE_42774</name>
</gene>
<dbReference type="PROSITE" id="PS50109">
    <property type="entry name" value="HIS_KIN"/>
    <property type="match status" value="1"/>
</dbReference>
<accession>A0ABN0F7X8</accession>
<dbReference type="InterPro" id="IPR036097">
    <property type="entry name" value="HisK_dim/P_sf"/>
</dbReference>
<reference evidence="9 10" key="1">
    <citation type="journal article" date="2012" name="J. Bacteriol.">
        <title>Draft Genome Sequence of the Soil Bacterium Burkholderia terrae Strain BS001, Which Interacts with Fungal Surface Structures.</title>
        <authorList>
            <person name="Nazir R."/>
            <person name="Hansen M.A."/>
            <person name="Sorensen S."/>
            <person name="van Elsas J.D."/>
        </authorList>
    </citation>
    <scope>NUCLEOTIDE SEQUENCE [LARGE SCALE GENOMIC DNA]</scope>
    <source>
        <strain evidence="9 10">BS001</strain>
    </source>
</reference>
<dbReference type="Pfam" id="PF00072">
    <property type="entry name" value="Response_reg"/>
    <property type="match status" value="1"/>
</dbReference>
<dbReference type="InterPro" id="IPR005467">
    <property type="entry name" value="His_kinase_dom"/>
</dbReference>
<keyword evidence="6" id="KW-1133">Transmembrane helix</keyword>
<evidence type="ECO:0000256" key="5">
    <source>
        <dbReference type="SAM" id="MobiDB-lite"/>
    </source>
</evidence>
<feature type="modified residue" description="4-aspartylphosphate" evidence="4">
    <location>
        <position position="666"/>
    </location>
</feature>
<dbReference type="Gene3D" id="3.30.450.20">
    <property type="entry name" value="PAS domain"/>
    <property type="match status" value="2"/>
</dbReference>
<dbReference type="PRINTS" id="PR00344">
    <property type="entry name" value="BCTRLSENSOR"/>
</dbReference>
<dbReference type="PROSITE" id="PS50110">
    <property type="entry name" value="RESPONSE_REGULATORY"/>
    <property type="match status" value="1"/>
</dbReference>
<dbReference type="InterPro" id="IPR003661">
    <property type="entry name" value="HisK_dim/P_dom"/>
</dbReference>
<dbReference type="Gene3D" id="1.10.287.130">
    <property type="match status" value="1"/>
</dbReference>
<organism evidence="9 10">
    <name type="scientific">Paraburkholderia hospita</name>
    <dbReference type="NCBI Taxonomy" id="169430"/>
    <lineage>
        <taxon>Bacteria</taxon>
        <taxon>Pseudomonadati</taxon>
        <taxon>Pseudomonadota</taxon>
        <taxon>Betaproteobacteria</taxon>
        <taxon>Burkholderiales</taxon>
        <taxon>Burkholderiaceae</taxon>
        <taxon>Paraburkholderia</taxon>
    </lineage>
</organism>
<keyword evidence="9" id="KW-0808">Transferase</keyword>
<dbReference type="SUPFAM" id="SSF47384">
    <property type="entry name" value="Homodimeric domain of signal transducing histidine kinase"/>
    <property type="match status" value="1"/>
</dbReference>
<evidence type="ECO:0000256" key="2">
    <source>
        <dbReference type="ARBA" id="ARBA00012438"/>
    </source>
</evidence>
<keyword evidence="6" id="KW-0812">Transmembrane</keyword>